<evidence type="ECO:0000313" key="1">
    <source>
        <dbReference type="EnsemblMetazoa" id="AQUA015092-PA"/>
    </source>
</evidence>
<keyword evidence="2" id="KW-1185">Reference proteome</keyword>
<protein>
    <submittedName>
        <fullName evidence="1">Uncharacterized protein</fullName>
    </submittedName>
</protein>
<accession>A0A182XTF3</accession>
<organism evidence="1 2">
    <name type="scientific">Anopheles quadriannulatus</name>
    <name type="common">Mosquito</name>
    <dbReference type="NCBI Taxonomy" id="34691"/>
    <lineage>
        <taxon>Eukaryota</taxon>
        <taxon>Metazoa</taxon>
        <taxon>Ecdysozoa</taxon>
        <taxon>Arthropoda</taxon>
        <taxon>Hexapoda</taxon>
        <taxon>Insecta</taxon>
        <taxon>Pterygota</taxon>
        <taxon>Neoptera</taxon>
        <taxon>Endopterygota</taxon>
        <taxon>Diptera</taxon>
        <taxon>Nematocera</taxon>
        <taxon>Culicoidea</taxon>
        <taxon>Culicidae</taxon>
        <taxon>Anophelinae</taxon>
        <taxon>Anopheles</taxon>
    </lineage>
</organism>
<reference evidence="1" key="1">
    <citation type="submission" date="2020-05" db="UniProtKB">
        <authorList>
            <consortium name="EnsemblMetazoa"/>
        </authorList>
    </citation>
    <scope>IDENTIFICATION</scope>
    <source>
        <strain evidence="1">SANGQUA</strain>
    </source>
</reference>
<evidence type="ECO:0000313" key="2">
    <source>
        <dbReference type="Proteomes" id="UP000076407"/>
    </source>
</evidence>
<dbReference type="VEuPathDB" id="VectorBase:AQUA015092"/>
<dbReference type="EnsemblMetazoa" id="AQUA015092-RA">
    <property type="protein sequence ID" value="AQUA015092-PA"/>
    <property type="gene ID" value="AQUA015092"/>
</dbReference>
<proteinExistence type="predicted"/>
<dbReference type="AlphaFoldDB" id="A0A182XTF3"/>
<dbReference type="Proteomes" id="UP000076407">
    <property type="component" value="Unassembled WGS sequence"/>
</dbReference>
<sequence>MFWNRTIRVVFRFNVSLSTLSCFISHPQHVVCTLQ</sequence>
<name>A0A182XTF3_ANOQN</name>